<keyword evidence="1" id="KW-1133">Transmembrane helix</keyword>
<dbReference type="Proteomes" id="UP000178615">
    <property type="component" value="Unassembled WGS sequence"/>
</dbReference>
<name>A0A1F4UN78_UNCKA</name>
<feature type="transmembrane region" description="Helical" evidence="1">
    <location>
        <begin position="65"/>
        <end position="87"/>
    </location>
</feature>
<accession>A0A1F4UN78</accession>
<organism evidence="2 3">
    <name type="scientific">candidate division WWE3 bacterium RBG_19FT_COMBO_34_6</name>
    <dbReference type="NCBI Taxonomy" id="1802612"/>
    <lineage>
        <taxon>Bacteria</taxon>
        <taxon>Katanobacteria</taxon>
    </lineage>
</organism>
<dbReference type="AlphaFoldDB" id="A0A1F4UN78"/>
<keyword evidence="1" id="KW-0812">Transmembrane</keyword>
<protein>
    <recommendedName>
        <fullName evidence="4">Rod shape-determining protein MreD</fullName>
    </recommendedName>
</protein>
<keyword evidence="1" id="KW-0472">Membrane</keyword>
<evidence type="ECO:0000313" key="2">
    <source>
        <dbReference type="EMBL" id="OGC46366.1"/>
    </source>
</evidence>
<feature type="transmembrane region" description="Helical" evidence="1">
    <location>
        <begin position="122"/>
        <end position="142"/>
    </location>
</feature>
<gene>
    <name evidence="2" type="ORF">A2V49_02390</name>
</gene>
<evidence type="ECO:0008006" key="4">
    <source>
        <dbReference type="Google" id="ProtNLM"/>
    </source>
</evidence>
<sequence>MKKIFLVLIVSLILVFIENSFSYEFLGRMLNPSLILALSFAFVLTGDDKLALFTGLFGGIFTDFIGTWVIGSSSTFFVVSIYISIILKTTMFKGKVFQLVLITLCTLFYKFIFNLADFNFSLSYILGAALTMLCSSIFFYVISKISTKYLSTEYRIKA</sequence>
<feature type="transmembrane region" description="Helical" evidence="1">
    <location>
        <begin position="99"/>
        <end position="116"/>
    </location>
</feature>
<proteinExistence type="predicted"/>
<evidence type="ECO:0000313" key="3">
    <source>
        <dbReference type="Proteomes" id="UP000178615"/>
    </source>
</evidence>
<dbReference type="EMBL" id="MEUV01000006">
    <property type="protein sequence ID" value="OGC46366.1"/>
    <property type="molecule type" value="Genomic_DNA"/>
</dbReference>
<evidence type="ECO:0000256" key="1">
    <source>
        <dbReference type="SAM" id="Phobius"/>
    </source>
</evidence>
<comment type="caution">
    <text evidence="2">The sequence shown here is derived from an EMBL/GenBank/DDBJ whole genome shotgun (WGS) entry which is preliminary data.</text>
</comment>
<reference evidence="2 3" key="1">
    <citation type="journal article" date="2016" name="Nat. Commun.">
        <title>Thousands of microbial genomes shed light on interconnected biogeochemical processes in an aquifer system.</title>
        <authorList>
            <person name="Anantharaman K."/>
            <person name="Brown C.T."/>
            <person name="Hug L.A."/>
            <person name="Sharon I."/>
            <person name="Castelle C.J."/>
            <person name="Probst A.J."/>
            <person name="Thomas B.C."/>
            <person name="Singh A."/>
            <person name="Wilkins M.J."/>
            <person name="Karaoz U."/>
            <person name="Brodie E.L."/>
            <person name="Williams K.H."/>
            <person name="Hubbard S.S."/>
            <person name="Banfield J.F."/>
        </authorList>
    </citation>
    <scope>NUCLEOTIDE SEQUENCE [LARGE SCALE GENOMIC DNA]</scope>
</reference>